<dbReference type="AlphaFoldDB" id="A0A0K8W346"/>
<accession>A0A0K8W346</accession>
<evidence type="ECO:0000313" key="3">
    <source>
        <dbReference type="EMBL" id="JAI35474.1"/>
    </source>
</evidence>
<dbReference type="EMBL" id="GDHF01016840">
    <property type="protein sequence ID" value="JAI35474.1"/>
    <property type="molecule type" value="Transcribed_RNA"/>
</dbReference>
<organism evidence="4">
    <name type="scientific">Bactrocera latifrons</name>
    <name type="common">Malaysian fruit fly</name>
    <name type="synonym">Chaetodacus latifrons</name>
    <dbReference type="NCBI Taxonomy" id="174628"/>
    <lineage>
        <taxon>Eukaryota</taxon>
        <taxon>Metazoa</taxon>
        <taxon>Ecdysozoa</taxon>
        <taxon>Arthropoda</taxon>
        <taxon>Hexapoda</taxon>
        <taxon>Insecta</taxon>
        <taxon>Pterygota</taxon>
        <taxon>Neoptera</taxon>
        <taxon>Endopterygota</taxon>
        <taxon>Diptera</taxon>
        <taxon>Brachycera</taxon>
        <taxon>Muscomorpha</taxon>
        <taxon>Tephritoidea</taxon>
        <taxon>Tephritidae</taxon>
        <taxon>Bactrocera</taxon>
        <taxon>Bactrocera</taxon>
    </lineage>
</organism>
<dbReference type="PANTHER" id="PTHR21054:SF2">
    <property type="entry name" value="MIP04191P"/>
    <property type="match status" value="1"/>
</dbReference>
<dbReference type="OrthoDB" id="74460at2759"/>
<dbReference type="EMBL" id="GDHF01027040">
    <property type="protein sequence ID" value="JAI25274.1"/>
    <property type="molecule type" value="Transcribed_RNA"/>
</dbReference>
<sequence length="512" mass="58803">MISDDCVHKIELDNLENDEIIKHTILIIKGHIRQQRQAKKCREQHILLRVRHDASVLDATWELQIQSKISRTGQFKLLCDFAQHEIETVCTRTPLILNFSYCNIVYQCEILYESTAYIKNTYRLQALYITCVNQKPLAGEHVLENCEKINLNLRLVQAVYAEQLRSAGYGRRTFTLNSDCKVFESRLTCEEVWEQSEESLWQNFAKEILNSSTWGGEGKLKFVAFIGCTKYDGAAVAVTEEFSYSNIRKHLKGHAALGGGGLALFGAAYLYAWPRRFNEINACFGSNKLIDLSQLPDDSNYRRTYGGVYATTLGAVVHEIGHTFDLGHTKDGVMGNGVDYINRVFTIDNLTEHLPERVIQQPQAELRTDIATRPRFTQLKRATNAFLEKYHEQKINDSFYFTPNCVIILAYNKWFGNSNNYNVEENTEDGLITYDAVNSCVIVEGHENPLRLIEVRSVDNSLVKYWYEPQSNKECSEIYKFYLPKEALKALGENHYLFVLTRSGIAKRFCEH</sequence>
<dbReference type="PANTHER" id="PTHR21054">
    <property type="entry name" value="ZINC METALLOPROTEINASE-RELATED"/>
    <property type="match status" value="1"/>
</dbReference>
<evidence type="ECO:0000313" key="1">
    <source>
        <dbReference type="EMBL" id="JAI21595.1"/>
    </source>
</evidence>
<proteinExistence type="predicted"/>
<protein>
    <submittedName>
        <fullName evidence="4">Putative zinc metalloproteinase YIL108W</fullName>
    </submittedName>
</protein>
<dbReference type="InterPro" id="IPR053002">
    <property type="entry name" value="Metalloproteinase_M10B"/>
</dbReference>
<reference evidence="4" key="1">
    <citation type="submission" date="2015-06" db="EMBL/GenBank/DDBJ databases">
        <authorList>
            <person name="Hoefler B.C."/>
            <person name="Straight P.D."/>
        </authorList>
    </citation>
    <scope>NUCLEOTIDE SEQUENCE</scope>
</reference>
<dbReference type="InterPro" id="IPR021917">
    <property type="entry name" value="Unchr_Zn-peptidase-like"/>
</dbReference>
<evidence type="ECO:0000313" key="2">
    <source>
        <dbReference type="EMBL" id="JAI25274.1"/>
    </source>
</evidence>
<evidence type="ECO:0000313" key="4">
    <source>
        <dbReference type="EMBL" id="JAI45305.1"/>
    </source>
</evidence>
<gene>
    <name evidence="4" type="primary">YIL108W_2</name>
    <name evidence="2" type="synonym">YIL108W_0</name>
    <name evidence="1" type="synonym">YIL108W_1</name>
    <name evidence="3" type="synonym">YIL108W_3</name>
    <name evidence="2" type="ORF">c0_g1_i1</name>
    <name evidence="1" type="ORF">c0_g1_i2</name>
    <name evidence="3" type="ORF">c0_g1_i3</name>
    <name evidence="4" type="ORF">c0_g1_i4</name>
</gene>
<name>A0A0K8W346_BACLA</name>
<dbReference type="EMBL" id="GDHF01030719">
    <property type="protein sequence ID" value="JAI21595.1"/>
    <property type="molecule type" value="Transcribed_RNA"/>
</dbReference>
<dbReference type="Pfam" id="PF12044">
    <property type="entry name" value="Metallopep"/>
    <property type="match status" value="1"/>
</dbReference>
<dbReference type="EMBL" id="GDHF01007009">
    <property type="protein sequence ID" value="JAI45305.1"/>
    <property type="molecule type" value="Transcribed_RNA"/>
</dbReference>